<dbReference type="WBParaSite" id="ECPE_0000482101-mRNA-1">
    <property type="protein sequence ID" value="ECPE_0000482101-mRNA-1"/>
    <property type="gene ID" value="ECPE_0000482101"/>
</dbReference>
<protein>
    <submittedName>
        <fullName evidence="3">Transposase</fullName>
    </submittedName>
</protein>
<evidence type="ECO:0000313" key="3">
    <source>
        <dbReference type="WBParaSite" id="ECPE_0000482101-mRNA-1"/>
    </source>
</evidence>
<accession>A0A183ACX4</accession>
<reference evidence="3" key="1">
    <citation type="submission" date="2016-06" db="UniProtKB">
        <authorList>
            <consortium name="WormBaseParasite"/>
        </authorList>
    </citation>
    <scope>IDENTIFICATION</scope>
</reference>
<reference evidence="1 2" key="2">
    <citation type="submission" date="2018-11" db="EMBL/GenBank/DDBJ databases">
        <authorList>
            <consortium name="Pathogen Informatics"/>
        </authorList>
    </citation>
    <scope>NUCLEOTIDE SEQUENCE [LARGE SCALE GENOMIC DNA]</scope>
    <source>
        <strain evidence="1 2">Egypt</strain>
    </source>
</reference>
<keyword evidence="2" id="KW-1185">Reference proteome</keyword>
<dbReference type="InterPro" id="IPR036397">
    <property type="entry name" value="RNaseH_sf"/>
</dbReference>
<dbReference type="EMBL" id="UZAN01041658">
    <property type="protein sequence ID" value="VDP73694.1"/>
    <property type="molecule type" value="Genomic_DNA"/>
</dbReference>
<evidence type="ECO:0000313" key="2">
    <source>
        <dbReference type="Proteomes" id="UP000272942"/>
    </source>
</evidence>
<proteinExistence type="predicted"/>
<dbReference type="GO" id="GO:0003676">
    <property type="term" value="F:nucleic acid binding"/>
    <property type="evidence" value="ECO:0007669"/>
    <property type="project" value="InterPro"/>
</dbReference>
<dbReference type="Proteomes" id="UP000272942">
    <property type="component" value="Unassembled WGS sequence"/>
</dbReference>
<sequence length="98" mass="10930">MRSSVSESLRTLITPSAPIDGGRFNAVWKIITGDETWLYNFDPETKQQSAQLKPIGGALSQNFRREHSVAKKMVVMFMVKTGHVATVPHVWQSTVSRG</sequence>
<evidence type="ECO:0000313" key="1">
    <source>
        <dbReference type="EMBL" id="VDP73694.1"/>
    </source>
</evidence>
<dbReference type="OrthoDB" id="10018757at2759"/>
<dbReference type="Gene3D" id="3.30.420.10">
    <property type="entry name" value="Ribonuclease H-like superfamily/Ribonuclease H"/>
    <property type="match status" value="1"/>
</dbReference>
<dbReference type="AlphaFoldDB" id="A0A183ACX4"/>
<name>A0A183ACX4_9TREM</name>
<gene>
    <name evidence="1" type="ORF">ECPE_LOCUS4809</name>
</gene>
<organism evidence="3">
    <name type="scientific">Echinostoma caproni</name>
    <dbReference type="NCBI Taxonomy" id="27848"/>
    <lineage>
        <taxon>Eukaryota</taxon>
        <taxon>Metazoa</taxon>
        <taxon>Spiralia</taxon>
        <taxon>Lophotrochozoa</taxon>
        <taxon>Platyhelminthes</taxon>
        <taxon>Trematoda</taxon>
        <taxon>Digenea</taxon>
        <taxon>Plagiorchiida</taxon>
        <taxon>Echinostomata</taxon>
        <taxon>Echinostomatoidea</taxon>
        <taxon>Echinostomatidae</taxon>
        <taxon>Echinostoma</taxon>
    </lineage>
</organism>